<gene>
    <name evidence="1" type="ORF">O185_11975</name>
</gene>
<dbReference type="Proteomes" id="UP000017133">
    <property type="component" value="Unassembled WGS sequence"/>
</dbReference>
<proteinExistence type="predicted"/>
<dbReference type="PATRIC" id="fig|1389415.4.peg.2399"/>
<accession>U7R0D7</accession>
<keyword evidence="2" id="KW-1185">Reference proteome</keyword>
<evidence type="ECO:0000313" key="1">
    <source>
        <dbReference type="EMBL" id="ERT12862.1"/>
    </source>
</evidence>
<protein>
    <submittedName>
        <fullName evidence="1">Uncharacterized protein</fullName>
    </submittedName>
</protein>
<dbReference type="EMBL" id="AXDT01000103">
    <property type="protein sequence ID" value="ERT12862.1"/>
    <property type="molecule type" value="Genomic_DNA"/>
</dbReference>
<organism evidence="1 2">
    <name type="scientific">Photorhabdus temperata J3</name>
    <dbReference type="NCBI Taxonomy" id="1389415"/>
    <lineage>
        <taxon>Bacteria</taxon>
        <taxon>Pseudomonadati</taxon>
        <taxon>Pseudomonadota</taxon>
        <taxon>Gammaproteobacteria</taxon>
        <taxon>Enterobacterales</taxon>
        <taxon>Morganellaceae</taxon>
        <taxon>Photorhabdus</taxon>
    </lineage>
</organism>
<reference evidence="1 2" key="1">
    <citation type="submission" date="2013-10" db="EMBL/GenBank/DDBJ databases">
        <title>Whole Genome Shotgun Sequence of Photorhabdus temperata J3.</title>
        <authorList>
            <person name="Park G.-S."/>
            <person name="Hong S.-J."/>
            <person name="Shin J.-H."/>
        </authorList>
    </citation>
    <scope>NUCLEOTIDE SEQUENCE [LARGE SCALE GENOMIC DNA]</scope>
    <source>
        <strain evidence="1 2">J3</strain>
    </source>
</reference>
<sequence length="53" mass="6521">MTKNSLMKWIIKIFHENDISPTILKYELHIYIHSISSVFYNQPEFYKKIKYII</sequence>
<evidence type="ECO:0000313" key="2">
    <source>
        <dbReference type="Proteomes" id="UP000017133"/>
    </source>
</evidence>
<dbReference type="AlphaFoldDB" id="U7R0D7"/>
<comment type="caution">
    <text evidence="1">The sequence shown here is derived from an EMBL/GenBank/DDBJ whole genome shotgun (WGS) entry which is preliminary data.</text>
</comment>
<name>U7R0D7_PHOTE</name>